<dbReference type="InterPro" id="IPR037185">
    <property type="entry name" value="EmrE-like"/>
</dbReference>
<feature type="transmembrane region" description="Helical" evidence="6">
    <location>
        <begin position="145"/>
        <end position="162"/>
    </location>
</feature>
<keyword evidence="4 6" id="KW-1133">Transmembrane helix</keyword>
<dbReference type="InterPro" id="IPR008521">
    <property type="entry name" value="Mg_trans_NIPA"/>
</dbReference>
<dbReference type="SUPFAM" id="SSF103481">
    <property type="entry name" value="Multidrug resistance efflux transporter EmrE"/>
    <property type="match status" value="1"/>
</dbReference>
<dbReference type="AlphaFoldDB" id="A0AAD4L059"/>
<dbReference type="Pfam" id="PF05653">
    <property type="entry name" value="Mg_trans_NIPA"/>
    <property type="match status" value="1"/>
</dbReference>
<dbReference type="GeneID" id="70245488"/>
<feature type="transmembrane region" description="Helical" evidence="6">
    <location>
        <begin position="106"/>
        <end position="125"/>
    </location>
</feature>
<dbReference type="PANTHER" id="PTHR12570">
    <property type="match status" value="1"/>
</dbReference>
<dbReference type="PANTHER" id="PTHR12570:SF85">
    <property type="entry name" value="DUF803 DOMAIN MEMBRANE PROTEIN (AFU_ORTHOLOGUE AFUA_1G15880)"/>
    <property type="match status" value="1"/>
</dbReference>
<keyword evidence="3" id="KW-0256">Endoplasmic reticulum</keyword>
<feature type="transmembrane region" description="Helical" evidence="6">
    <location>
        <begin position="80"/>
        <end position="99"/>
    </location>
</feature>
<organism evidence="7 8">
    <name type="scientific">Talaromyces proteolyticus</name>
    <dbReference type="NCBI Taxonomy" id="1131652"/>
    <lineage>
        <taxon>Eukaryota</taxon>
        <taxon>Fungi</taxon>
        <taxon>Dikarya</taxon>
        <taxon>Ascomycota</taxon>
        <taxon>Pezizomycotina</taxon>
        <taxon>Eurotiomycetes</taxon>
        <taxon>Eurotiomycetidae</taxon>
        <taxon>Eurotiales</taxon>
        <taxon>Trichocomaceae</taxon>
        <taxon>Talaromyces</taxon>
        <taxon>Talaromyces sect. Bacilispori</taxon>
    </lineage>
</organism>
<protein>
    <submittedName>
        <fullName evidence="7">Magnesium transporter</fullName>
    </submittedName>
</protein>
<evidence type="ECO:0000256" key="4">
    <source>
        <dbReference type="ARBA" id="ARBA00022989"/>
    </source>
</evidence>
<keyword evidence="2 6" id="KW-0812">Transmembrane</keyword>
<keyword evidence="8" id="KW-1185">Reference proteome</keyword>
<keyword evidence="5 6" id="KW-0472">Membrane</keyword>
<dbReference type="GO" id="GO:0015095">
    <property type="term" value="F:magnesium ion transmembrane transporter activity"/>
    <property type="evidence" value="ECO:0007669"/>
    <property type="project" value="InterPro"/>
</dbReference>
<comment type="subcellular location">
    <subcellularLocation>
        <location evidence="1">Endoplasmic reticulum membrane</location>
        <topology evidence="1">Multi-pass membrane protein</topology>
    </subcellularLocation>
</comment>
<name>A0AAD4L059_9EURO</name>
<feature type="transmembrane region" description="Helical" evidence="6">
    <location>
        <begin position="274"/>
        <end position="294"/>
    </location>
</feature>
<dbReference type="Proteomes" id="UP001201262">
    <property type="component" value="Unassembled WGS sequence"/>
</dbReference>
<dbReference type="GO" id="GO:0016020">
    <property type="term" value="C:membrane"/>
    <property type="evidence" value="ECO:0007669"/>
    <property type="project" value="UniProtKB-SubCell"/>
</dbReference>
<feature type="transmembrane region" description="Helical" evidence="6">
    <location>
        <begin position="242"/>
        <end position="262"/>
    </location>
</feature>
<sequence>MDGTHDKFTGMALAMLSSVAIGSSYVITKKSLMQSSDRHGFDGSGFSYVKNPLWWCGTITLVSGELMNTVAYAFAPAVLVTPLGALSVLIGAVLGAYFLQERLNTVGRIGCATCLLGSILLVLHAPADPEIETITEIFKLATKPFFLLYLFFVVVYTLYAAIRLAPSHGKSNPLVYISICSLMGSISVMSVKAFGIAVRLTVEGSNQFANASTYVFLIALVVTTVSQTHYLNKAMSHFPASLVNAIFYVGFTTCTLSASFIFYQGINTDDPTNILSLICGFLLDFMGVAILTLSKNADSLKLAKSGYRAVGQADDDVELERTD</sequence>
<feature type="transmembrane region" description="Helical" evidence="6">
    <location>
        <begin position="12"/>
        <end position="32"/>
    </location>
</feature>
<evidence type="ECO:0000256" key="2">
    <source>
        <dbReference type="ARBA" id="ARBA00022692"/>
    </source>
</evidence>
<accession>A0AAD4L059</accession>
<dbReference type="RefSeq" id="XP_046076826.1">
    <property type="nucleotide sequence ID" value="XM_046215201.1"/>
</dbReference>
<feature type="transmembrane region" description="Helical" evidence="6">
    <location>
        <begin position="174"/>
        <end position="199"/>
    </location>
</feature>
<feature type="transmembrane region" description="Helical" evidence="6">
    <location>
        <begin position="211"/>
        <end position="230"/>
    </location>
</feature>
<evidence type="ECO:0000256" key="1">
    <source>
        <dbReference type="ARBA" id="ARBA00004477"/>
    </source>
</evidence>
<dbReference type="EMBL" id="JAJTJA010000002">
    <property type="protein sequence ID" value="KAH8703808.1"/>
    <property type="molecule type" value="Genomic_DNA"/>
</dbReference>
<gene>
    <name evidence="7" type="ORF">BGW36DRAFT_370013</name>
</gene>
<comment type="caution">
    <text evidence="7">The sequence shown here is derived from an EMBL/GenBank/DDBJ whole genome shotgun (WGS) entry which is preliminary data.</text>
</comment>
<evidence type="ECO:0000313" key="7">
    <source>
        <dbReference type="EMBL" id="KAH8703808.1"/>
    </source>
</evidence>
<proteinExistence type="predicted"/>
<evidence type="ECO:0000256" key="5">
    <source>
        <dbReference type="ARBA" id="ARBA00023136"/>
    </source>
</evidence>
<evidence type="ECO:0000256" key="6">
    <source>
        <dbReference type="SAM" id="Phobius"/>
    </source>
</evidence>
<reference evidence="7" key="1">
    <citation type="submission" date="2021-12" db="EMBL/GenBank/DDBJ databases">
        <title>Convergent genome expansion in fungi linked to evolution of root-endophyte symbiosis.</title>
        <authorList>
            <consortium name="DOE Joint Genome Institute"/>
            <person name="Ke Y.-H."/>
            <person name="Bonito G."/>
            <person name="Liao H.-L."/>
            <person name="Looney B."/>
            <person name="Rojas-Flechas A."/>
            <person name="Nash J."/>
            <person name="Hameed K."/>
            <person name="Schadt C."/>
            <person name="Martin F."/>
            <person name="Crous P.W."/>
            <person name="Miettinen O."/>
            <person name="Magnuson J.K."/>
            <person name="Labbe J."/>
            <person name="Jacobson D."/>
            <person name="Doktycz M.J."/>
            <person name="Veneault-Fourrey C."/>
            <person name="Kuo A."/>
            <person name="Mondo S."/>
            <person name="Calhoun S."/>
            <person name="Riley R."/>
            <person name="Ohm R."/>
            <person name="LaButti K."/>
            <person name="Andreopoulos B."/>
            <person name="Pangilinan J."/>
            <person name="Nolan M."/>
            <person name="Tritt A."/>
            <person name="Clum A."/>
            <person name="Lipzen A."/>
            <person name="Daum C."/>
            <person name="Barry K."/>
            <person name="Grigoriev I.V."/>
            <person name="Vilgalys R."/>
        </authorList>
    </citation>
    <scope>NUCLEOTIDE SEQUENCE</scope>
    <source>
        <strain evidence="7">PMI_201</strain>
    </source>
</reference>
<evidence type="ECO:0000313" key="8">
    <source>
        <dbReference type="Proteomes" id="UP001201262"/>
    </source>
</evidence>
<evidence type="ECO:0000256" key="3">
    <source>
        <dbReference type="ARBA" id="ARBA00022824"/>
    </source>
</evidence>